<dbReference type="AlphaFoldDB" id="A0A0A1TN13"/>
<dbReference type="GO" id="GO:0008237">
    <property type="term" value="F:metallopeptidase activity"/>
    <property type="evidence" value="ECO:0007669"/>
    <property type="project" value="InterPro"/>
</dbReference>
<feature type="region of interest" description="Disordered" evidence="1">
    <location>
        <begin position="1"/>
        <end position="92"/>
    </location>
</feature>
<organism evidence="2 3">
    <name type="scientific">[Torrubiella] hemipterigena</name>
    <dbReference type="NCBI Taxonomy" id="1531966"/>
    <lineage>
        <taxon>Eukaryota</taxon>
        <taxon>Fungi</taxon>
        <taxon>Dikarya</taxon>
        <taxon>Ascomycota</taxon>
        <taxon>Pezizomycotina</taxon>
        <taxon>Sordariomycetes</taxon>
        <taxon>Hypocreomycetidae</taxon>
        <taxon>Hypocreales</taxon>
        <taxon>Clavicipitaceae</taxon>
        <taxon>Clavicipitaceae incertae sedis</taxon>
        <taxon>'Torrubiella' clade</taxon>
    </lineage>
</organism>
<feature type="compositionally biased region" description="Low complexity" evidence="1">
    <location>
        <begin position="67"/>
        <end position="89"/>
    </location>
</feature>
<accession>A0A0A1TN13</accession>
<dbReference type="Proteomes" id="UP000039046">
    <property type="component" value="Unassembled WGS sequence"/>
</dbReference>
<feature type="compositionally biased region" description="Acidic residues" evidence="1">
    <location>
        <begin position="9"/>
        <end position="18"/>
    </location>
</feature>
<feature type="compositionally biased region" description="Acidic residues" evidence="1">
    <location>
        <begin position="36"/>
        <end position="45"/>
    </location>
</feature>
<evidence type="ECO:0000313" key="2">
    <source>
        <dbReference type="EMBL" id="CEJ92685.1"/>
    </source>
</evidence>
<dbReference type="OrthoDB" id="2121828at2759"/>
<dbReference type="EMBL" id="CDHN01000005">
    <property type="protein sequence ID" value="CEJ92685.1"/>
    <property type="molecule type" value="Genomic_DNA"/>
</dbReference>
<name>A0A0A1TN13_9HYPO</name>
<gene>
    <name evidence="2" type="ORF">VHEMI08320</name>
</gene>
<sequence length="306" mass="33173">MAAPRPNWEDENDEDIFDVADPNNVSVVVGTPPVNWEEEDDEDIPDVPFPETNLKPNETAIMPPPSNSSITAPPTNNTSTTPLPSNSTSIMPPPSNGSVDIFSEETVFMTGSANGTTNYIRILNNSTVSTQSARTCDSDAQALNVAFQACKDYAIKAKTVVESATEDVIARYFTRGDVNTRNKIATRYGLIAEECGRAGQGMLGTTCDSDRCQAGSQTAYGVAYVNNQAQAFYCPLFFSYYDMDEHVLSNEPCLKRRDRMTHGAIVLQHAGFAAANLSFETGTRSDDAYSYANFASVMASPCTATR</sequence>
<dbReference type="HOGENOM" id="CLU_909691_0_0_1"/>
<protein>
    <submittedName>
        <fullName evidence="2">Uncharacterized protein</fullName>
    </submittedName>
</protein>
<proteinExistence type="predicted"/>
<dbReference type="InterPro" id="IPR024079">
    <property type="entry name" value="MetalloPept_cat_dom_sf"/>
</dbReference>
<keyword evidence="3" id="KW-1185">Reference proteome</keyword>
<dbReference type="Gene3D" id="3.40.390.10">
    <property type="entry name" value="Collagenase (Catalytic Domain)"/>
    <property type="match status" value="1"/>
</dbReference>
<evidence type="ECO:0000256" key="1">
    <source>
        <dbReference type="SAM" id="MobiDB-lite"/>
    </source>
</evidence>
<dbReference type="SUPFAM" id="SSF55486">
    <property type="entry name" value="Metalloproteases ('zincins'), catalytic domain"/>
    <property type="match status" value="1"/>
</dbReference>
<evidence type="ECO:0000313" key="3">
    <source>
        <dbReference type="Proteomes" id="UP000039046"/>
    </source>
</evidence>
<reference evidence="2 3" key="1">
    <citation type="journal article" date="2015" name="Genome Announc.">
        <title>Draft Genome Sequence and Gene Annotation of the Entomopathogenic Fungus Verticillium hemipterigenum.</title>
        <authorList>
            <person name="Horn F."/>
            <person name="Habel A."/>
            <person name="Scharf D.H."/>
            <person name="Dworschak J."/>
            <person name="Brakhage A.A."/>
            <person name="Guthke R."/>
            <person name="Hertweck C."/>
            <person name="Linde J."/>
        </authorList>
    </citation>
    <scope>NUCLEOTIDE SEQUENCE [LARGE SCALE GENOMIC DNA]</scope>
</reference>